<dbReference type="Proteomes" id="UP000050640">
    <property type="component" value="Unplaced"/>
</dbReference>
<protein>
    <submittedName>
        <fullName evidence="4">Death domain-containing protein</fullName>
    </submittedName>
</protein>
<sequence>MCIRDDRSDIVVRFYAIVECSMQQEIAAEMLIEQIRTEILPFYRTFGSFRTNNTINDEQFLNHLGVVLNGVGRQCSQMCGGRKEGMPNIAVVIICGGILHCGVLGNMVFTLLRKNSDSYAIRAGAPQYTLFNNYNAPMLSIENNLAVIVRSHQLKTEDTRFFIFTKESLRTLLRAYPSPKLFMKSYDDIAWSLYIWQSELYMRKTYDAPAPGFILVDNLVNLVEDDSTHLVLKFDLVSLCDQQYRVYQQEKLEKKKLLEKKFVEHLNLYHKSDDITDQYRAYLEKSLAGIWEKYNRIKKFISELLHEQLEEMSDYMKRQEALMDLQKECEQQMAFRRELLTLEGYHKKQLDEIRLFFRGILNCQNVVQYELLINIGNLEERLLTARSGAEMTCTRILCYDYHRVTRITMFLTKIEENLTNLKKTIKAIIRHGYETLQELNTLKSKVQRIKQWIMAQEPRAVQETRPAHRTRTYERAGNSQQSFNAIENGRGK</sequence>
<dbReference type="AlphaFoldDB" id="A0A0R3RQW6"/>
<proteinExistence type="predicted"/>
<evidence type="ECO:0000256" key="2">
    <source>
        <dbReference type="SAM" id="Phobius"/>
    </source>
</evidence>
<reference evidence="4" key="1">
    <citation type="submission" date="2016-04" db="UniProtKB">
        <authorList>
            <consortium name="WormBaseParasite"/>
        </authorList>
    </citation>
    <scope>IDENTIFICATION</scope>
</reference>
<keyword evidence="2" id="KW-0812">Transmembrane</keyword>
<feature type="compositionally biased region" description="Basic and acidic residues" evidence="1">
    <location>
        <begin position="460"/>
        <end position="474"/>
    </location>
</feature>
<feature type="transmembrane region" description="Helical" evidence="2">
    <location>
        <begin position="89"/>
        <end position="112"/>
    </location>
</feature>
<keyword evidence="2" id="KW-1133">Transmembrane helix</keyword>
<feature type="region of interest" description="Disordered" evidence="1">
    <location>
        <begin position="460"/>
        <end position="492"/>
    </location>
</feature>
<accession>A0A0R3RQW6</accession>
<keyword evidence="3" id="KW-1185">Reference proteome</keyword>
<evidence type="ECO:0000256" key="1">
    <source>
        <dbReference type="SAM" id="MobiDB-lite"/>
    </source>
</evidence>
<evidence type="ECO:0000313" key="3">
    <source>
        <dbReference type="Proteomes" id="UP000050640"/>
    </source>
</evidence>
<name>A0A0R3RQW6_9BILA</name>
<keyword evidence="2" id="KW-0472">Membrane</keyword>
<organism evidence="3 4">
    <name type="scientific">Elaeophora elaphi</name>
    <dbReference type="NCBI Taxonomy" id="1147741"/>
    <lineage>
        <taxon>Eukaryota</taxon>
        <taxon>Metazoa</taxon>
        <taxon>Ecdysozoa</taxon>
        <taxon>Nematoda</taxon>
        <taxon>Chromadorea</taxon>
        <taxon>Rhabditida</taxon>
        <taxon>Spirurina</taxon>
        <taxon>Spiruromorpha</taxon>
        <taxon>Filarioidea</taxon>
        <taxon>Onchocercidae</taxon>
        <taxon>Elaeophora</taxon>
    </lineage>
</organism>
<evidence type="ECO:0000313" key="4">
    <source>
        <dbReference type="WBParaSite" id="EEL_0000409201-mRNA-1"/>
    </source>
</evidence>
<dbReference type="WBParaSite" id="EEL_0000409201-mRNA-1">
    <property type="protein sequence ID" value="EEL_0000409201-mRNA-1"/>
    <property type="gene ID" value="EEL_0000409201"/>
</dbReference>